<dbReference type="PROSITE" id="PS00463">
    <property type="entry name" value="ZN2_CY6_FUNGAL_1"/>
    <property type="match status" value="1"/>
</dbReference>
<proteinExistence type="predicted"/>
<dbReference type="InterPro" id="IPR001138">
    <property type="entry name" value="Zn2Cys6_DnaBD"/>
</dbReference>
<keyword evidence="4" id="KW-0238">DNA-binding</keyword>
<evidence type="ECO:0000259" key="3">
    <source>
        <dbReference type="PROSITE" id="PS50048"/>
    </source>
</evidence>
<organism evidence="4 5">
    <name type="scientific">Colletotrichum destructivum</name>
    <dbReference type="NCBI Taxonomy" id="34406"/>
    <lineage>
        <taxon>Eukaryota</taxon>
        <taxon>Fungi</taxon>
        <taxon>Dikarya</taxon>
        <taxon>Ascomycota</taxon>
        <taxon>Pezizomycotina</taxon>
        <taxon>Sordariomycetes</taxon>
        <taxon>Hypocreomycetidae</taxon>
        <taxon>Glomerellales</taxon>
        <taxon>Glomerellaceae</taxon>
        <taxon>Colletotrichum</taxon>
        <taxon>Colletotrichum destructivum species complex</taxon>
    </lineage>
</organism>
<evidence type="ECO:0000313" key="4">
    <source>
        <dbReference type="EMBL" id="WQF88950.1"/>
    </source>
</evidence>
<dbReference type="GeneID" id="87950464"/>
<dbReference type="GO" id="GO:0008270">
    <property type="term" value="F:zinc ion binding"/>
    <property type="evidence" value="ECO:0007669"/>
    <property type="project" value="InterPro"/>
</dbReference>
<dbReference type="AlphaFoldDB" id="A0AAX4J0K7"/>
<gene>
    <name evidence="4" type="ORF">CDEST_13964</name>
</gene>
<sequence length="464" mass="51708">MKPSLSETLPAKPSIIIRHHTKSRNGCIDCKTRRVKCDERKPSCSACERRQTRCHYNASDERSQARGRKSCGNPLHNARQTNSVAAGSPPNKHDDQQTSLSTTTAEETMTLSLELTYTRQEMLQLRLLHHYNCFTVDSFTKAFQLRDIASHSLRVDVPKLAFQNHFLMDGILSVSLLHMASTETSLAVVDNLPPVTMYRDRAMCRLRQQLTHASGDHSRAVVATSVLLAMTALAADRLSGYEGIWLTNWLALTIGPRAILPRRGMMAPSKGGEERTQTGWDVALDHQCPVAIPLDLEKVLDITENDEDWCYLNDLRRAVLGIGKLFGALACPVCSGLAYSPSPPCVAFKVRAWPYVFVSSGFVDMARQERARALVVMGYYLAFFQWLPQSWVYEDVGPRDLTKIAAAVGPDWVAYLAAPKVAVRVRDTDLLTEFLTGLLPTGSLDNAGVDQGFLSNYIKHDDRR</sequence>
<reference evidence="5" key="1">
    <citation type="journal article" date="2023" name="bioRxiv">
        <title>Complete genome of the Medicago anthracnose fungus, Colletotrichum destructivum, reveals a mini-chromosome-like region within a core chromosome.</title>
        <authorList>
            <person name="Lapalu N."/>
            <person name="Simon A."/>
            <person name="Lu A."/>
            <person name="Plaumann P.-L."/>
            <person name="Amselem J."/>
            <person name="Pigne S."/>
            <person name="Auger A."/>
            <person name="Koch C."/>
            <person name="Dallery J.-F."/>
            <person name="O'Connell R.J."/>
        </authorList>
    </citation>
    <scope>NUCLEOTIDE SEQUENCE [LARGE SCALE GENOMIC DNA]</scope>
    <source>
        <strain evidence="5">CBS 520.97</strain>
    </source>
</reference>
<dbReference type="SMART" id="SM00066">
    <property type="entry name" value="GAL4"/>
    <property type="match status" value="1"/>
</dbReference>
<evidence type="ECO:0000256" key="2">
    <source>
        <dbReference type="SAM" id="MobiDB-lite"/>
    </source>
</evidence>
<protein>
    <submittedName>
        <fullName evidence="4">Zn(2)Cys(6) fungal-type DNA-binding domain, fungal transcription factor</fullName>
    </submittedName>
</protein>
<dbReference type="PANTHER" id="PTHR47784:SF5">
    <property type="entry name" value="STEROL UPTAKE CONTROL PROTEIN 2"/>
    <property type="match status" value="1"/>
</dbReference>
<dbReference type="InterPro" id="IPR036864">
    <property type="entry name" value="Zn2-C6_fun-type_DNA-bd_sf"/>
</dbReference>
<dbReference type="SUPFAM" id="SSF57701">
    <property type="entry name" value="Zn2/Cys6 DNA-binding domain"/>
    <property type="match status" value="1"/>
</dbReference>
<evidence type="ECO:0000256" key="1">
    <source>
        <dbReference type="ARBA" id="ARBA00023242"/>
    </source>
</evidence>
<dbReference type="InterPro" id="IPR053157">
    <property type="entry name" value="Sterol_Uptake_Regulator"/>
</dbReference>
<evidence type="ECO:0000313" key="5">
    <source>
        <dbReference type="Proteomes" id="UP001322277"/>
    </source>
</evidence>
<dbReference type="KEGG" id="cdet:87950464"/>
<dbReference type="PROSITE" id="PS50048">
    <property type="entry name" value="ZN2_CY6_FUNGAL_2"/>
    <property type="match status" value="1"/>
</dbReference>
<dbReference type="Gene3D" id="4.10.240.10">
    <property type="entry name" value="Zn(2)-C6 fungal-type DNA-binding domain"/>
    <property type="match status" value="1"/>
</dbReference>
<keyword evidence="5" id="KW-1185">Reference proteome</keyword>
<dbReference type="PANTHER" id="PTHR47784">
    <property type="entry name" value="STEROL UPTAKE CONTROL PROTEIN 2"/>
    <property type="match status" value="1"/>
</dbReference>
<dbReference type="GO" id="GO:0001228">
    <property type="term" value="F:DNA-binding transcription activator activity, RNA polymerase II-specific"/>
    <property type="evidence" value="ECO:0007669"/>
    <property type="project" value="TreeGrafter"/>
</dbReference>
<dbReference type="RefSeq" id="XP_062786171.1">
    <property type="nucleotide sequence ID" value="XM_062930120.1"/>
</dbReference>
<dbReference type="Pfam" id="PF00172">
    <property type="entry name" value="Zn_clus"/>
    <property type="match status" value="1"/>
</dbReference>
<dbReference type="Pfam" id="PF11951">
    <property type="entry name" value="Fungal_trans_2"/>
    <property type="match status" value="1"/>
</dbReference>
<dbReference type="EMBL" id="CP137313">
    <property type="protein sequence ID" value="WQF88950.1"/>
    <property type="molecule type" value="Genomic_DNA"/>
</dbReference>
<keyword evidence="1" id="KW-0539">Nucleus</keyword>
<feature type="domain" description="Zn(2)-C6 fungal-type" evidence="3">
    <location>
        <begin position="26"/>
        <end position="56"/>
    </location>
</feature>
<name>A0AAX4J0K7_9PEZI</name>
<dbReference type="GO" id="GO:0003677">
    <property type="term" value="F:DNA binding"/>
    <property type="evidence" value="ECO:0007669"/>
    <property type="project" value="UniProtKB-KW"/>
</dbReference>
<dbReference type="CDD" id="cd00067">
    <property type="entry name" value="GAL4"/>
    <property type="match status" value="1"/>
</dbReference>
<feature type="region of interest" description="Disordered" evidence="2">
    <location>
        <begin position="57"/>
        <end position="104"/>
    </location>
</feature>
<dbReference type="Proteomes" id="UP001322277">
    <property type="component" value="Chromosome 9"/>
</dbReference>
<accession>A0AAX4J0K7</accession>
<dbReference type="InterPro" id="IPR021858">
    <property type="entry name" value="Fun_TF"/>
</dbReference>